<feature type="domain" description="CNA-B" evidence="8">
    <location>
        <begin position="541"/>
        <end position="624"/>
    </location>
</feature>
<feature type="domain" description="CNA-B" evidence="8">
    <location>
        <begin position="631"/>
        <end position="712"/>
    </location>
</feature>
<dbReference type="SUPFAM" id="SSF49401">
    <property type="entry name" value="Bacterial adhesins"/>
    <property type="match status" value="2"/>
</dbReference>
<keyword evidence="6" id="KW-0812">Transmembrane</keyword>
<dbReference type="InterPro" id="IPR041171">
    <property type="entry name" value="SDR_Ig"/>
</dbReference>
<dbReference type="EMBL" id="QRWX01000003">
    <property type="protein sequence ID" value="RGT54911.1"/>
    <property type="molecule type" value="Genomic_DNA"/>
</dbReference>
<evidence type="ECO:0000313" key="11">
    <source>
        <dbReference type="EMBL" id="RGT54911.1"/>
    </source>
</evidence>
<protein>
    <submittedName>
        <fullName evidence="11">Cna B-type domain-containing protein</fullName>
    </submittedName>
</protein>
<evidence type="ECO:0000256" key="5">
    <source>
        <dbReference type="ARBA" id="ARBA00023088"/>
    </source>
</evidence>
<dbReference type="InterPro" id="IPR041033">
    <property type="entry name" value="SpaA_PFL_dom_1"/>
</dbReference>
<dbReference type="NCBIfam" id="TIGR01167">
    <property type="entry name" value="LPXTG_anchor"/>
    <property type="match status" value="1"/>
</dbReference>
<dbReference type="GO" id="GO:0007155">
    <property type="term" value="P:cell adhesion"/>
    <property type="evidence" value="ECO:0007669"/>
    <property type="project" value="InterPro"/>
</dbReference>
<keyword evidence="3" id="KW-0964">Secreted</keyword>
<evidence type="ECO:0000313" key="12">
    <source>
        <dbReference type="Proteomes" id="UP000284731"/>
    </source>
</evidence>
<feature type="domain" description="Collagen binding" evidence="7">
    <location>
        <begin position="199"/>
        <end position="337"/>
    </location>
</feature>
<keyword evidence="6" id="KW-1133">Transmembrane helix</keyword>
<dbReference type="Proteomes" id="UP000284731">
    <property type="component" value="Unassembled WGS sequence"/>
</dbReference>
<gene>
    <name evidence="11" type="ORF">DWX20_07000</name>
</gene>
<evidence type="ECO:0000259" key="9">
    <source>
        <dbReference type="Pfam" id="PF17802"/>
    </source>
</evidence>
<dbReference type="InterPro" id="IPR008454">
    <property type="entry name" value="Collagen-bd_Cna-like_B-typ_dom"/>
</dbReference>
<feature type="domain" description="SpaA-like prealbumin fold" evidence="9">
    <location>
        <begin position="357"/>
        <end position="441"/>
    </location>
</feature>
<evidence type="ECO:0000256" key="4">
    <source>
        <dbReference type="ARBA" id="ARBA00022729"/>
    </source>
</evidence>
<dbReference type="Gene3D" id="2.60.40.10">
    <property type="entry name" value="Immunoglobulins"/>
    <property type="match status" value="1"/>
</dbReference>
<dbReference type="SUPFAM" id="SSF49478">
    <property type="entry name" value="Cna protein B-type domain"/>
    <property type="match status" value="5"/>
</dbReference>
<dbReference type="InterPro" id="IPR008966">
    <property type="entry name" value="Adhesion_dom_sf"/>
</dbReference>
<reference evidence="11 12" key="1">
    <citation type="submission" date="2018-08" db="EMBL/GenBank/DDBJ databases">
        <title>A genome reference for cultivated species of the human gut microbiota.</title>
        <authorList>
            <person name="Zou Y."/>
            <person name="Xue W."/>
            <person name="Luo G."/>
        </authorList>
    </citation>
    <scope>NUCLEOTIDE SEQUENCE [LARGE SCALE GENOMIC DNA]</scope>
    <source>
        <strain evidence="11 12">AF18-46</strain>
    </source>
</reference>
<dbReference type="AlphaFoldDB" id="A0A412PCF2"/>
<proteinExistence type="predicted"/>
<organism evidence="11 12">
    <name type="scientific">Solobacterium moorei</name>
    <dbReference type="NCBI Taxonomy" id="102148"/>
    <lineage>
        <taxon>Bacteria</taxon>
        <taxon>Bacillati</taxon>
        <taxon>Bacillota</taxon>
        <taxon>Erysipelotrichia</taxon>
        <taxon>Erysipelotrichales</taxon>
        <taxon>Erysipelotrichaceae</taxon>
        <taxon>Solobacterium</taxon>
    </lineage>
</organism>
<feature type="domain" description="CNA-B" evidence="8">
    <location>
        <begin position="719"/>
        <end position="802"/>
    </location>
</feature>
<dbReference type="Gene3D" id="2.60.40.1140">
    <property type="entry name" value="Collagen-binding surface protein Cna, B-type domain"/>
    <property type="match status" value="4"/>
</dbReference>
<evidence type="ECO:0000259" key="7">
    <source>
        <dbReference type="Pfam" id="PF05737"/>
    </source>
</evidence>
<dbReference type="Pfam" id="PF17802">
    <property type="entry name" value="SpaA"/>
    <property type="match status" value="1"/>
</dbReference>
<feature type="transmembrane region" description="Helical" evidence="6">
    <location>
        <begin position="819"/>
        <end position="838"/>
    </location>
</feature>
<dbReference type="CDD" id="cd00222">
    <property type="entry name" value="CollagenBindB"/>
    <property type="match status" value="4"/>
</dbReference>
<accession>A0A412PCF2</accession>
<comment type="caution">
    <text evidence="11">The sequence shown here is derived from an EMBL/GenBank/DDBJ whole genome shotgun (WGS) entry which is preliminary data.</text>
</comment>
<name>A0A412PCF2_9FIRM</name>
<dbReference type="InterPro" id="IPR008456">
    <property type="entry name" value="Collagen-bd_dom"/>
</dbReference>
<evidence type="ECO:0000256" key="3">
    <source>
        <dbReference type="ARBA" id="ARBA00022525"/>
    </source>
</evidence>
<dbReference type="GO" id="GO:0005518">
    <property type="term" value="F:collagen binding"/>
    <property type="evidence" value="ECO:0007669"/>
    <property type="project" value="InterPro"/>
</dbReference>
<evidence type="ECO:0000256" key="6">
    <source>
        <dbReference type="SAM" id="Phobius"/>
    </source>
</evidence>
<dbReference type="Pfam" id="PF05737">
    <property type="entry name" value="Collagen_bind"/>
    <property type="match status" value="1"/>
</dbReference>
<keyword evidence="4" id="KW-0732">Signal</keyword>
<evidence type="ECO:0000256" key="1">
    <source>
        <dbReference type="ARBA" id="ARBA00004168"/>
    </source>
</evidence>
<dbReference type="InterPro" id="IPR013783">
    <property type="entry name" value="Ig-like_fold"/>
</dbReference>
<evidence type="ECO:0000259" key="8">
    <source>
        <dbReference type="Pfam" id="PF05738"/>
    </source>
</evidence>
<keyword evidence="5" id="KW-0572">Peptidoglycan-anchor</keyword>
<dbReference type="Pfam" id="PF05738">
    <property type="entry name" value="Cna_B"/>
    <property type="match status" value="4"/>
</dbReference>
<dbReference type="InterPro" id="IPR011252">
    <property type="entry name" value="Fibrogen-bd_dom1"/>
</dbReference>
<evidence type="ECO:0000259" key="10">
    <source>
        <dbReference type="Pfam" id="PF17961"/>
    </source>
</evidence>
<dbReference type="Pfam" id="PF17961">
    <property type="entry name" value="Big_8"/>
    <property type="match status" value="1"/>
</dbReference>
<comment type="subcellular location">
    <subcellularLocation>
        <location evidence="1">Secreted</location>
        <location evidence="1">Cell wall</location>
        <topology evidence="1">Peptidoglycan-anchor</topology>
    </subcellularLocation>
</comment>
<dbReference type="Gene3D" id="2.60.40.1280">
    <property type="match status" value="1"/>
</dbReference>
<feature type="domain" description="CNA-B" evidence="8">
    <location>
        <begin position="451"/>
        <end position="534"/>
    </location>
</feature>
<keyword evidence="2" id="KW-0134">Cell wall</keyword>
<evidence type="ECO:0000256" key="2">
    <source>
        <dbReference type="ARBA" id="ARBA00022512"/>
    </source>
</evidence>
<feature type="domain" description="SDR-like Ig" evidence="10">
    <location>
        <begin position="60"/>
        <end position="166"/>
    </location>
</feature>
<feature type="transmembrane region" description="Helical" evidence="6">
    <location>
        <begin position="7"/>
        <end position="28"/>
    </location>
</feature>
<sequence length="845" mass="92443">MRKKWNIVVYRTIISILLLFNTMFFQIINTTVLAAGTAIDAKITQLQLLTDSGTPATEVAKSATIRMKFDFETPSTMMNKDDYFDIAIPKELDLTTAVTNPLTFDITDEGGNIVAKATISPTATSATTGGGTVRVTFNENANGKYNFKGNLFFDTKVNKKLVHDNETINIKTKVNNREDLTPDSKPVKINPDAALSKKEIIGKWGKSPTSPTVAAWGVRVNRTNQDLKNVVITDKITSNNGHFLDPSTMPAVKTTEQFKLLKVEYDAAGNVISWDGEVVDISDKITFNADKTEFRLELGDIGTQAYFLSYKSTVENGDIVQTNSAKITSDTFETQTSDGVWKYRSSGGSADGILAKRLKIRKVDIDTRVGLAGAKFLVTKPDGSTFQLETGTDGTILSQELIQGKYKVKEIAAPNGYDIDENEYTVQVFNDVGGTITVKDKSNKTTVKTTVKVKKEWVGPKGGPVTIHLLADGADTGSTVTLNNGNNWEDTFSNLAKYKADGTEIVYTVQEDLVTNYTSSVTGDATNGFTVTNTNNEKTTIKVKKEWVGPAAARVDVKLLVDGEERETLTLSAANHWKGEFEELYKYDPVDGHEIQYTVKEVAVEGYTSAISGTVQTGFIITNTITGKVSVPVTKKWIGKEADSVTVHLYADGTDTGKSATLNAANQWQYTFANLEQYKDGKAINYTIKEDSIAGYETKVTGDMKGYIVTNTNTEKLTIPVEKKWIGKEAAQVDVKLLVDGEEKETLTLNAANQWKGEFKNLYKYDQTDGHEIQYTVKEVSVEGYTSAISGTAQTGFTITNTKNPVPPTTPKTGDNSNLSLYIGVAVVALAILGFVIVKRFKSSK</sequence>
<keyword evidence="6" id="KW-0472">Membrane</keyword>